<protein>
    <recommendedName>
        <fullName evidence="2">Glyoxalase/fosfomycin resistance/dioxygenase domain-containing protein</fullName>
    </recommendedName>
</protein>
<dbReference type="Gene3D" id="3.10.180.10">
    <property type="entry name" value="2,3-Dihydroxybiphenyl 1,2-Dioxygenase, domain 1"/>
    <property type="match status" value="1"/>
</dbReference>
<organism evidence="3 4">
    <name type="scientific">Agrococcus pavilionensis RW1</name>
    <dbReference type="NCBI Taxonomy" id="1330458"/>
    <lineage>
        <taxon>Bacteria</taxon>
        <taxon>Bacillati</taxon>
        <taxon>Actinomycetota</taxon>
        <taxon>Actinomycetes</taxon>
        <taxon>Micrococcales</taxon>
        <taxon>Microbacteriaceae</taxon>
        <taxon>Agrococcus</taxon>
    </lineage>
</organism>
<dbReference type="SUPFAM" id="SSF54593">
    <property type="entry name" value="Glyoxalase/Bleomycin resistance protein/Dihydroxybiphenyl dioxygenase"/>
    <property type="match status" value="1"/>
</dbReference>
<comment type="caution">
    <text evidence="3">The sequence shown here is derived from an EMBL/GenBank/DDBJ whole genome shotgun (WGS) entry which is preliminary data.</text>
</comment>
<feature type="region of interest" description="Disordered" evidence="1">
    <location>
        <begin position="65"/>
        <end position="85"/>
    </location>
</feature>
<dbReference type="PANTHER" id="PTHR33990">
    <property type="entry name" value="PROTEIN YJDN-RELATED"/>
    <property type="match status" value="1"/>
</dbReference>
<dbReference type="InterPro" id="IPR004360">
    <property type="entry name" value="Glyas_Fos-R_dOase_dom"/>
</dbReference>
<dbReference type="CDD" id="cd06588">
    <property type="entry name" value="PhnB_like"/>
    <property type="match status" value="1"/>
</dbReference>
<evidence type="ECO:0000313" key="3">
    <source>
        <dbReference type="EMBL" id="ERG63129.1"/>
    </source>
</evidence>
<dbReference type="EMBL" id="ASHR01000037">
    <property type="protein sequence ID" value="ERG63129.1"/>
    <property type="molecule type" value="Genomic_DNA"/>
</dbReference>
<feature type="compositionally biased region" description="Polar residues" evidence="1">
    <location>
        <begin position="172"/>
        <end position="182"/>
    </location>
</feature>
<reference evidence="3 4" key="1">
    <citation type="journal article" date="2013" name="Genome Announc.">
        <title>First draft genome sequence from a member of the genus agrococcus, isolated from modern microbialites.</title>
        <authorList>
            <person name="White R.A.III."/>
            <person name="Grassa C.J."/>
            <person name="Suttle C.A."/>
        </authorList>
    </citation>
    <scope>NUCLEOTIDE SEQUENCE [LARGE SCALE GENOMIC DNA]</scope>
    <source>
        <strain evidence="3 4">RW1</strain>
    </source>
</reference>
<evidence type="ECO:0000256" key="1">
    <source>
        <dbReference type="SAM" id="MobiDB-lite"/>
    </source>
</evidence>
<keyword evidence="4" id="KW-1185">Reference proteome</keyword>
<proteinExistence type="predicted"/>
<dbReference type="PANTHER" id="PTHR33990:SF1">
    <property type="entry name" value="PROTEIN YJDN"/>
    <property type="match status" value="1"/>
</dbReference>
<gene>
    <name evidence="3" type="ORF">L332_01500</name>
</gene>
<dbReference type="AlphaFoldDB" id="U1LLE5"/>
<feature type="compositionally biased region" description="Basic and acidic residues" evidence="1">
    <location>
        <begin position="187"/>
        <end position="196"/>
    </location>
</feature>
<dbReference type="OrthoDB" id="9795306at2"/>
<evidence type="ECO:0000313" key="4">
    <source>
        <dbReference type="Proteomes" id="UP000016462"/>
    </source>
</evidence>
<evidence type="ECO:0000259" key="2">
    <source>
        <dbReference type="Pfam" id="PF00903"/>
    </source>
</evidence>
<dbReference type="InterPro" id="IPR028973">
    <property type="entry name" value="PhnB-like"/>
</dbReference>
<dbReference type="Pfam" id="PF00903">
    <property type="entry name" value="Glyoxalase"/>
    <property type="match status" value="1"/>
</dbReference>
<sequence>MATLLNPYLAFGREAREAMNFYHGVFGGDLVVSTFGESGMADDPGDADLVMHAQLTTADGHTIMASDTPRGMEQPTGRQQVSLSGDDDATLSRYWESLSDGATVLEPLVAAPWGDRFGMLVDRWGVLWMVNIAPGAGRGADVSSAIDDDGVATAGGHQDTAEQWHSEGATPEPSSGHENTADQWPADEQRDPGAQR</sequence>
<name>U1LLE5_9MICO</name>
<dbReference type="RefSeq" id="WP_021011612.1">
    <property type="nucleotide sequence ID" value="NZ_ASHR01000037.1"/>
</dbReference>
<dbReference type="Proteomes" id="UP000016462">
    <property type="component" value="Unassembled WGS sequence"/>
</dbReference>
<feature type="region of interest" description="Disordered" evidence="1">
    <location>
        <begin position="143"/>
        <end position="196"/>
    </location>
</feature>
<dbReference type="InterPro" id="IPR029068">
    <property type="entry name" value="Glyas_Bleomycin-R_OHBP_Dase"/>
</dbReference>
<accession>U1LLE5</accession>
<feature type="domain" description="Glyoxalase/fosfomycin resistance/dioxygenase" evidence="2">
    <location>
        <begin position="6"/>
        <end position="130"/>
    </location>
</feature>